<feature type="domain" description="BRCT" evidence="12">
    <location>
        <begin position="947"/>
        <end position="1063"/>
    </location>
</feature>
<dbReference type="GO" id="GO:0045944">
    <property type="term" value="P:positive regulation of transcription by RNA polymerase II"/>
    <property type="evidence" value="ECO:0007669"/>
    <property type="project" value="TreeGrafter"/>
</dbReference>
<evidence type="ECO:0000259" key="13">
    <source>
        <dbReference type="PROSITE" id="PS51805"/>
    </source>
</evidence>
<dbReference type="InterPro" id="IPR001357">
    <property type="entry name" value="BRCT_dom"/>
</dbReference>
<feature type="domain" description="BRCT" evidence="12">
    <location>
        <begin position="851"/>
        <end position="926"/>
    </location>
</feature>
<dbReference type="InterPro" id="IPR034732">
    <property type="entry name" value="EPHD"/>
</dbReference>
<dbReference type="GO" id="GO:0004842">
    <property type="term" value="F:ubiquitin-protein transferase activity"/>
    <property type="evidence" value="ECO:0007669"/>
    <property type="project" value="TreeGrafter"/>
</dbReference>
<feature type="region of interest" description="Disordered" evidence="10">
    <location>
        <begin position="350"/>
        <end position="429"/>
    </location>
</feature>
<dbReference type="PANTHER" id="PTHR13763">
    <property type="entry name" value="BREAST CANCER TYPE 1 SUSCEPTIBILITY PROTEIN BRCA1"/>
    <property type="match status" value="1"/>
</dbReference>
<evidence type="ECO:0000256" key="9">
    <source>
        <dbReference type="PROSITE-ProRule" id="PRU00175"/>
    </source>
</evidence>
<evidence type="ECO:0000256" key="3">
    <source>
        <dbReference type="ARBA" id="ARBA00022737"/>
    </source>
</evidence>
<feature type="compositionally biased region" description="Acidic residues" evidence="10">
    <location>
        <begin position="608"/>
        <end position="620"/>
    </location>
</feature>
<gene>
    <name evidence="14" type="ORF">Taro_014172</name>
</gene>
<evidence type="ECO:0000313" key="14">
    <source>
        <dbReference type="EMBL" id="MQL81710.1"/>
    </source>
</evidence>
<evidence type="ECO:0000256" key="10">
    <source>
        <dbReference type="SAM" id="MobiDB-lite"/>
    </source>
</evidence>
<dbReference type="SMART" id="SM00184">
    <property type="entry name" value="RING"/>
    <property type="match status" value="2"/>
</dbReference>
<dbReference type="OrthoDB" id="2384350at2759"/>
<sequence length="1063" mass="119004">LLNTKLAADRDEKASRTQRRPHLSLSLSLWGSNPRSLWQVNPPADGEMAGAEHLERMGRELKCPICWSLLRSAVSLVCNHVFCSVCISKSMKSASNCPVCKIPYHRRDIRPSPHMDNLVTIYKTMEVAAGVNIFVTQREPVKKSPDEPVHGEDSKTEVSRDTEGKGKNKSKKKRVLKNKSKDEEIAKTIVSNPSKKRVHVTPYLISETPLKSKAVQKHEDPKIGSQFNRDLINNLGDETRNIATVSKEKVLVDENGEERLCPFFWLREDVDEDEASGRPSTQQLEDFPSQYPPCFSDIKNMDDGNPSSIATPKSKSHAERLFDSELFEWTQRACSPELCLTPIRNQHIRDEDGLEKASDKGQEREPLNGFPGSIEILLSKSAKRQRDDQGNENSNNCQSDNPRKQITRKKKKASLTSQGNTPEKSADVREKNCLDAGSLDGKNQNSETDINYLSEDMAHQNKVSSSRKNTKIGVNPNCQMRRLRHIRKHTNKVHEQGTGEALGQLPSECVEAKSRNPQINEVLPHQEAEKDNSQSASGKWKRNMNARSKERQRKTPLDDANDTCVMTTNTGRRYKTANSGNKVNKNAEKANLHRRRRESKMQRKVADQIDELGTVEDSEETSLPPIVSSGNGNSEQNEKSDAAKSSLKTLETVHASGDHSLRKCSNIPFRTKCAFCQSDMETEVTGNMMHYFNGKPVAADYNGGNHVVHSHKHCAEWAPNVYFEDDSAVNLATELARSKRIKCSCCGLKGAALGCFEKSCRKSFHYTCAKLIQQCRWDTENFVMLCPLHLSSVLPSEIPESLLRRTQSTQKRECRHQVATKPQTGAKQLWKWRSGSPLKCVLCCSALSAAEKEIISEFAKVTGASISKDWSPAVTHVIASTDENGACKRTLKFLMAIAEGKWILRIDWIKACTKAGAPQNEEQYEIKLDVHGVRDGPRLGRLRVINQEPKIFHGFRFYFSGDFTASYKGCLYDLVIASGGIVLQRKPIAREKEKLDDTSVSPVFVIYSLELNEKCDTSEGPTILNFRKAEAEAIADASGAKMGTNTWILDSVAACKLQSLDKY</sequence>
<reference evidence="14" key="1">
    <citation type="submission" date="2017-07" db="EMBL/GenBank/DDBJ databases">
        <title>Taro Niue Genome Assembly and Annotation.</title>
        <authorList>
            <person name="Atibalentja N."/>
            <person name="Keating K."/>
            <person name="Fields C.J."/>
        </authorList>
    </citation>
    <scope>NUCLEOTIDE SEQUENCE</scope>
    <source>
        <strain evidence="14">Niue_2</strain>
        <tissue evidence="14">Leaf</tissue>
    </source>
</reference>
<comment type="caution">
    <text evidence="14">The sequence shown here is derived from an EMBL/GenBank/DDBJ whole genome shotgun (WGS) entry which is preliminary data.</text>
</comment>
<dbReference type="Pfam" id="PF13923">
    <property type="entry name" value="zf-C3HC4_2"/>
    <property type="match status" value="1"/>
</dbReference>
<dbReference type="Proteomes" id="UP000652761">
    <property type="component" value="Unassembled WGS sequence"/>
</dbReference>
<dbReference type="Pfam" id="PF13771">
    <property type="entry name" value="zf-HC5HC2H"/>
    <property type="match status" value="1"/>
</dbReference>
<dbReference type="FunFam" id="3.40.50.10190:FF:000006">
    <property type="entry name" value="Breast cancer type 1 susceptibility protein homolog"/>
    <property type="match status" value="1"/>
</dbReference>
<evidence type="ECO:0000256" key="7">
    <source>
        <dbReference type="ARBA" id="ARBA00023204"/>
    </source>
</evidence>
<dbReference type="AlphaFoldDB" id="A0A843UIM4"/>
<dbReference type="CDD" id="cd17734">
    <property type="entry name" value="BRCT_Bard1_rpt1"/>
    <property type="match status" value="1"/>
</dbReference>
<dbReference type="GO" id="GO:0000724">
    <property type="term" value="P:double-strand break repair via homologous recombination"/>
    <property type="evidence" value="ECO:0007669"/>
    <property type="project" value="UniProtKB-ARBA"/>
</dbReference>
<feature type="domain" description="RING-type" evidence="11">
    <location>
        <begin position="63"/>
        <end position="101"/>
    </location>
</feature>
<comment type="subcellular location">
    <subcellularLocation>
        <location evidence="1">Nucleus</location>
    </subcellularLocation>
</comment>
<dbReference type="SUPFAM" id="SSF52113">
    <property type="entry name" value="BRCT domain"/>
    <property type="match status" value="2"/>
</dbReference>
<keyword evidence="3" id="KW-0677">Repeat</keyword>
<evidence type="ECO:0000256" key="2">
    <source>
        <dbReference type="ARBA" id="ARBA00022723"/>
    </source>
</evidence>
<dbReference type="InterPro" id="IPR013083">
    <property type="entry name" value="Znf_RING/FYVE/PHD"/>
</dbReference>
<protein>
    <submittedName>
        <fullName evidence="14">Uncharacterized protein</fullName>
    </submittedName>
</protein>
<feature type="region of interest" description="Disordered" evidence="10">
    <location>
        <begin position="520"/>
        <end position="646"/>
    </location>
</feature>
<feature type="non-terminal residue" evidence="14">
    <location>
        <position position="1"/>
    </location>
</feature>
<feature type="compositionally biased region" description="Basic residues" evidence="10">
    <location>
        <begin position="167"/>
        <end position="178"/>
    </location>
</feature>
<feature type="compositionally biased region" description="Basic and acidic residues" evidence="10">
    <location>
        <begin position="139"/>
        <end position="166"/>
    </location>
</feature>
<keyword evidence="15" id="KW-1185">Reference proteome</keyword>
<keyword evidence="8" id="KW-0539">Nucleus</keyword>
<evidence type="ECO:0000256" key="5">
    <source>
        <dbReference type="ARBA" id="ARBA00022771"/>
    </source>
</evidence>
<feature type="compositionally biased region" description="Basic and acidic residues" evidence="10">
    <location>
        <begin position="350"/>
        <end position="366"/>
    </location>
</feature>
<dbReference type="InterPro" id="IPR031099">
    <property type="entry name" value="BRCA1-associated"/>
</dbReference>
<feature type="domain" description="PHD-type" evidence="13">
    <location>
        <begin position="670"/>
        <end position="790"/>
    </location>
</feature>
<feature type="compositionally biased region" description="Basic and acidic residues" evidence="10">
    <location>
        <begin position="547"/>
        <end position="557"/>
    </location>
</feature>
<evidence type="ECO:0000259" key="11">
    <source>
        <dbReference type="PROSITE" id="PS50089"/>
    </source>
</evidence>
<dbReference type="PROSITE" id="PS00518">
    <property type="entry name" value="ZF_RING_1"/>
    <property type="match status" value="1"/>
</dbReference>
<evidence type="ECO:0000313" key="15">
    <source>
        <dbReference type="Proteomes" id="UP000652761"/>
    </source>
</evidence>
<dbReference type="Gene3D" id="3.40.50.10190">
    <property type="entry name" value="BRCT domain"/>
    <property type="match status" value="2"/>
</dbReference>
<feature type="region of interest" description="Disordered" evidence="10">
    <location>
        <begin position="139"/>
        <end position="180"/>
    </location>
</feature>
<feature type="compositionally biased region" description="Polar residues" evidence="10">
    <location>
        <begin position="391"/>
        <end position="400"/>
    </location>
</feature>
<dbReference type="PROSITE" id="PS51805">
    <property type="entry name" value="EPHD"/>
    <property type="match status" value="1"/>
</dbReference>
<dbReference type="Gene3D" id="3.30.40.10">
    <property type="entry name" value="Zinc/RING finger domain, C3HC4 (zinc finger)"/>
    <property type="match status" value="2"/>
</dbReference>
<dbReference type="SMART" id="SM00292">
    <property type="entry name" value="BRCT"/>
    <property type="match status" value="2"/>
</dbReference>
<feature type="compositionally biased region" description="Polar residues" evidence="10">
    <location>
        <begin position="564"/>
        <end position="584"/>
    </location>
</feature>
<dbReference type="Pfam" id="PF00533">
    <property type="entry name" value="BRCT"/>
    <property type="match status" value="1"/>
</dbReference>
<dbReference type="GO" id="GO:0008270">
    <property type="term" value="F:zinc ion binding"/>
    <property type="evidence" value="ECO:0007669"/>
    <property type="project" value="UniProtKB-KW"/>
</dbReference>
<dbReference type="FunFam" id="3.30.40.10:FF:000310">
    <property type="entry name" value="Breast cancer associated RING 1"/>
    <property type="match status" value="1"/>
</dbReference>
<dbReference type="PROSITE" id="PS50089">
    <property type="entry name" value="ZF_RING_2"/>
    <property type="match status" value="1"/>
</dbReference>
<organism evidence="14 15">
    <name type="scientific">Colocasia esculenta</name>
    <name type="common">Wild taro</name>
    <name type="synonym">Arum esculentum</name>
    <dbReference type="NCBI Taxonomy" id="4460"/>
    <lineage>
        <taxon>Eukaryota</taxon>
        <taxon>Viridiplantae</taxon>
        <taxon>Streptophyta</taxon>
        <taxon>Embryophyta</taxon>
        <taxon>Tracheophyta</taxon>
        <taxon>Spermatophyta</taxon>
        <taxon>Magnoliopsida</taxon>
        <taxon>Liliopsida</taxon>
        <taxon>Araceae</taxon>
        <taxon>Aroideae</taxon>
        <taxon>Colocasieae</taxon>
        <taxon>Colocasia</taxon>
    </lineage>
</organism>
<keyword evidence="4" id="KW-0227">DNA damage</keyword>
<keyword evidence="2" id="KW-0479">Metal-binding</keyword>
<dbReference type="InterPro" id="IPR001841">
    <property type="entry name" value="Znf_RING"/>
</dbReference>
<dbReference type="InterPro" id="IPR017907">
    <property type="entry name" value="Znf_RING_CS"/>
</dbReference>
<keyword evidence="6" id="KW-0862">Zinc</keyword>
<dbReference type="SUPFAM" id="SSF57850">
    <property type="entry name" value="RING/U-box"/>
    <property type="match status" value="1"/>
</dbReference>
<feature type="compositionally biased region" description="Polar residues" evidence="10">
    <location>
        <begin position="414"/>
        <end position="423"/>
    </location>
</feature>
<evidence type="ECO:0000256" key="4">
    <source>
        <dbReference type="ARBA" id="ARBA00022763"/>
    </source>
</evidence>
<dbReference type="PROSITE" id="PS50172">
    <property type="entry name" value="BRCT"/>
    <property type="match status" value="2"/>
</dbReference>
<evidence type="ECO:0000256" key="6">
    <source>
        <dbReference type="ARBA" id="ARBA00022833"/>
    </source>
</evidence>
<dbReference type="EMBL" id="NMUH01000583">
    <property type="protein sequence ID" value="MQL81710.1"/>
    <property type="molecule type" value="Genomic_DNA"/>
</dbReference>
<dbReference type="FunFam" id="3.30.40.10:FF:000352">
    <property type="entry name" value="Breast cancer associated RING 1"/>
    <property type="match status" value="1"/>
</dbReference>
<dbReference type="GO" id="GO:0005634">
    <property type="term" value="C:nucleus"/>
    <property type="evidence" value="ECO:0007669"/>
    <property type="project" value="UniProtKB-SubCell"/>
</dbReference>
<keyword evidence="7" id="KW-0234">DNA repair</keyword>
<accession>A0A843UIM4</accession>
<proteinExistence type="predicted"/>
<evidence type="ECO:0000256" key="1">
    <source>
        <dbReference type="ARBA" id="ARBA00004123"/>
    </source>
</evidence>
<dbReference type="PANTHER" id="PTHR13763:SF0">
    <property type="entry name" value="BREAST CANCER TYPE 1 SUSCEPTIBILITY PROTEIN"/>
    <property type="match status" value="1"/>
</dbReference>
<name>A0A843UIM4_COLES</name>
<evidence type="ECO:0000256" key="8">
    <source>
        <dbReference type="ARBA" id="ARBA00023242"/>
    </source>
</evidence>
<keyword evidence="5 9" id="KW-0863">Zinc-finger</keyword>
<evidence type="ECO:0000259" key="12">
    <source>
        <dbReference type="PROSITE" id="PS50172"/>
    </source>
</evidence>
<dbReference type="InterPro" id="IPR036420">
    <property type="entry name" value="BRCT_dom_sf"/>
</dbReference>